<dbReference type="EMBL" id="JACVVK020000148">
    <property type="protein sequence ID" value="KAK7488629.1"/>
    <property type="molecule type" value="Genomic_DNA"/>
</dbReference>
<reference evidence="2 3" key="1">
    <citation type="journal article" date="2023" name="Sci. Data">
        <title>Genome assembly of the Korean intertidal mud-creeper Batillaria attramentaria.</title>
        <authorList>
            <person name="Patra A.K."/>
            <person name="Ho P.T."/>
            <person name="Jun S."/>
            <person name="Lee S.J."/>
            <person name="Kim Y."/>
            <person name="Won Y.J."/>
        </authorList>
    </citation>
    <scope>NUCLEOTIDE SEQUENCE [LARGE SCALE GENOMIC DNA]</scope>
    <source>
        <strain evidence="2">Wonlab-2016</strain>
    </source>
</reference>
<evidence type="ECO:0000313" key="2">
    <source>
        <dbReference type="EMBL" id="KAK7488629.1"/>
    </source>
</evidence>
<dbReference type="Gene3D" id="2.60.40.770">
    <property type="match status" value="1"/>
</dbReference>
<proteinExistence type="predicted"/>
<name>A0ABD0KNF2_9CAEN</name>
<dbReference type="InterPro" id="IPR014756">
    <property type="entry name" value="Ig_E-set"/>
</dbReference>
<feature type="signal peptide" evidence="1">
    <location>
        <begin position="1"/>
        <end position="19"/>
    </location>
</feature>
<evidence type="ECO:0000256" key="1">
    <source>
        <dbReference type="SAM" id="SignalP"/>
    </source>
</evidence>
<accession>A0ABD0KNF2</accession>
<evidence type="ECO:0000313" key="3">
    <source>
        <dbReference type="Proteomes" id="UP001519460"/>
    </source>
</evidence>
<dbReference type="AlphaFoldDB" id="A0ABD0KNF2"/>
<dbReference type="SUPFAM" id="SSF81296">
    <property type="entry name" value="E set domains"/>
    <property type="match status" value="1"/>
</dbReference>
<dbReference type="Proteomes" id="UP001519460">
    <property type="component" value="Unassembled WGS sequence"/>
</dbReference>
<sequence>MNTFSLCAFLLLNAAVVRANVDCVIENPTMCDASAAQVVKKFTINSTCSDQMGQELNLEEDEDVEEAQSVAVLFGDGAGMILTDEPACDQLECPLKANETYNLKAVFTLKQILSPIDRVSSVFSDIH</sequence>
<protein>
    <recommendedName>
        <fullName evidence="4">MD-2-related lipid-recognition domain-containing protein</fullName>
    </recommendedName>
</protein>
<comment type="caution">
    <text evidence="2">The sequence shown here is derived from an EMBL/GenBank/DDBJ whole genome shotgun (WGS) entry which is preliminary data.</text>
</comment>
<evidence type="ECO:0008006" key="4">
    <source>
        <dbReference type="Google" id="ProtNLM"/>
    </source>
</evidence>
<keyword evidence="3" id="KW-1185">Reference proteome</keyword>
<feature type="chain" id="PRO_5044764385" description="MD-2-related lipid-recognition domain-containing protein" evidence="1">
    <location>
        <begin position="20"/>
        <end position="127"/>
    </location>
</feature>
<keyword evidence="1" id="KW-0732">Signal</keyword>
<organism evidence="2 3">
    <name type="scientific">Batillaria attramentaria</name>
    <dbReference type="NCBI Taxonomy" id="370345"/>
    <lineage>
        <taxon>Eukaryota</taxon>
        <taxon>Metazoa</taxon>
        <taxon>Spiralia</taxon>
        <taxon>Lophotrochozoa</taxon>
        <taxon>Mollusca</taxon>
        <taxon>Gastropoda</taxon>
        <taxon>Caenogastropoda</taxon>
        <taxon>Sorbeoconcha</taxon>
        <taxon>Cerithioidea</taxon>
        <taxon>Batillariidae</taxon>
        <taxon>Batillaria</taxon>
    </lineage>
</organism>
<gene>
    <name evidence="2" type="ORF">BaRGS_00020082</name>
</gene>